<gene>
    <name evidence="1" type="ORF">HNP65_001474</name>
</gene>
<dbReference type="RefSeq" id="WP_246348231.1">
    <property type="nucleotide sequence ID" value="NZ_JACHEX010000004.1"/>
</dbReference>
<sequence length="77" mass="8593">MQVLKYNLMYLLCQQGVAYVLFDLFTRLHGISILELIALTLVLGPNEFESASVTPRIPGFEALYASLPFSDIIALVM</sequence>
<evidence type="ECO:0000313" key="2">
    <source>
        <dbReference type="Proteomes" id="UP000555828"/>
    </source>
</evidence>
<proteinExistence type="predicted"/>
<dbReference type="AlphaFoldDB" id="A0A841GVH0"/>
<name>A0A841GVH0_9BACT</name>
<accession>A0A841GVH0</accession>
<evidence type="ECO:0000313" key="1">
    <source>
        <dbReference type="EMBL" id="MBB6063011.1"/>
    </source>
</evidence>
<dbReference type="EMBL" id="JACHEX010000004">
    <property type="protein sequence ID" value="MBB6063011.1"/>
    <property type="molecule type" value="Genomic_DNA"/>
</dbReference>
<dbReference type="Proteomes" id="UP000555828">
    <property type="component" value="Unassembled WGS sequence"/>
</dbReference>
<protein>
    <submittedName>
        <fullName evidence="1">Uncharacterized protein</fullName>
    </submittedName>
</protein>
<keyword evidence="2" id="KW-1185">Reference proteome</keyword>
<comment type="caution">
    <text evidence="1">The sequence shown here is derived from an EMBL/GenBank/DDBJ whole genome shotgun (WGS) entry which is preliminary data.</text>
</comment>
<organism evidence="1 2">
    <name type="scientific">Thermosipho japonicus</name>
    <dbReference type="NCBI Taxonomy" id="90323"/>
    <lineage>
        <taxon>Bacteria</taxon>
        <taxon>Thermotogati</taxon>
        <taxon>Thermotogota</taxon>
        <taxon>Thermotogae</taxon>
        <taxon>Thermotogales</taxon>
        <taxon>Fervidobacteriaceae</taxon>
        <taxon>Thermosipho</taxon>
    </lineage>
</organism>
<reference evidence="1 2" key="1">
    <citation type="submission" date="2020-08" db="EMBL/GenBank/DDBJ databases">
        <title>Genomic Encyclopedia of Type Strains, Phase IV (KMG-IV): sequencing the most valuable type-strain genomes for metagenomic binning, comparative biology and taxonomic classification.</title>
        <authorList>
            <person name="Goeker M."/>
        </authorList>
    </citation>
    <scope>NUCLEOTIDE SEQUENCE [LARGE SCALE GENOMIC DNA]</scope>
    <source>
        <strain evidence="1 2">DSM 13481</strain>
    </source>
</reference>